<dbReference type="InterPro" id="IPR038726">
    <property type="entry name" value="PDDEXK_AddAB-type"/>
</dbReference>
<feature type="domain" description="PD-(D/E)XK endonuclease-like" evidence="1">
    <location>
        <begin position="14"/>
        <end position="367"/>
    </location>
</feature>
<sequence length="402" mass="45893">MTSDLPLLRGSERKDFKRCPQRWWWGWRDGLESKRQKLPLWFGTGIHLAFEQWYIPGFKRGRDLEETWSEYCAGVRELIRVDMSNSGLSPDADQIVMDAEAVGLAMLANYLVEFGQDENWEILSPEQAFGVKIPRSTGVDPDRPKDLTPVAQFHGTFDIVARDHAHNGSVWLWDHKTARSIRTNHLPLDDQAGGYWAVADNVLRRQGTIGGKERISGILYNFLMKAPPDGRPVNEKGLATNKPKKEHYISAILEHHAKLAVASKTDQEWITVTGPEMEKSLSKMKLDDLVEGAEDRGLTVLGEVSSTQPSPRFKREKVLRTAKERRKQIQHIADEVQTMNAMRDGLLPLYKTPTRDCTWDCDFYDLCLADENSGDIEMLKDAAFRVRDPYEAHRGEDRRGDF</sequence>
<protein>
    <submittedName>
        <fullName evidence="2">Cas4 family exonuclease</fullName>
    </submittedName>
</protein>
<keyword evidence="2" id="KW-0378">Hydrolase</keyword>
<proteinExistence type="predicted"/>
<name>A0A2D1GD08_9CAUD</name>
<dbReference type="EMBL" id="MF919510">
    <property type="protein sequence ID" value="ATN89590.1"/>
    <property type="molecule type" value="Genomic_DNA"/>
</dbReference>
<accession>A0A2D1GD08</accession>
<reference evidence="2 3" key="1">
    <citation type="submission" date="2017-09" db="EMBL/GenBank/DDBJ databases">
        <authorList>
            <person name="Pope W.H."/>
            <person name="Garlena R.A."/>
            <person name="Russell D.A."/>
            <person name="Jacobs-Sera D."/>
            <person name="Hatfull G.F."/>
        </authorList>
    </citation>
    <scope>NUCLEOTIDE SEQUENCE [LARGE SCALE GENOMIC DNA]</scope>
</reference>
<evidence type="ECO:0000259" key="1">
    <source>
        <dbReference type="Pfam" id="PF12705"/>
    </source>
</evidence>
<dbReference type="GO" id="GO:0004527">
    <property type="term" value="F:exonuclease activity"/>
    <property type="evidence" value="ECO:0007669"/>
    <property type="project" value="UniProtKB-KW"/>
</dbReference>
<evidence type="ECO:0000313" key="3">
    <source>
        <dbReference type="Proteomes" id="UP000229692"/>
    </source>
</evidence>
<dbReference type="Pfam" id="PF12705">
    <property type="entry name" value="PDDEXK_1"/>
    <property type="match status" value="1"/>
</dbReference>
<gene>
    <name evidence="2" type="ORF">SEA_KABLUNA_69</name>
</gene>
<evidence type="ECO:0000313" key="2">
    <source>
        <dbReference type="EMBL" id="ATN89590.1"/>
    </source>
</evidence>
<keyword evidence="3" id="KW-1185">Reference proteome</keyword>
<organism evidence="2 3">
    <name type="scientific">Gordonia phage Kabluna</name>
    <dbReference type="NCBI Taxonomy" id="2041511"/>
    <lineage>
        <taxon>Viruses</taxon>
        <taxon>Duplodnaviria</taxon>
        <taxon>Heunggongvirae</taxon>
        <taxon>Uroviricota</taxon>
        <taxon>Caudoviricetes</taxon>
        <taxon>Zierdtviridae</taxon>
        <taxon>Emilbogenvirinae</taxon>
        <taxon>Kablunavirus</taxon>
        <taxon>Kablunavirus kabluna</taxon>
    </lineage>
</organism>
<keyword evidence="2" id="KW-0269">Exonuclease</keyword>
<keyword evidence="2" id="KW-0540">Nuclease</keyword>
<dbReference type="Proteomes" id="UP000229692">
    <property type="component" value="Segment"/>
</dbReference>